<dbReference type="EMBL" id="JADFTS010000007">
    <property type="protein sequence ID" value="KAF9599191.1"/>
    <property type="molecule type" value="Genomic_DNA"/>
</dbReference>
<gene>
    <name evidence="1" type="ORF">IFM89_035650</name>
</gene>
<comment type="caution">
    <text evidence="1">The sequence shown here is derived from an EMBL/GenBank/DDBJ whole genome shotgun (WGS) entry which is preliminary data.</text>
</comment>
<dbReference type="Gene3D" id="3.10.110.10">
    <property type="entry name" value="Ubiquitin Conjugating Enzyme"/>
    <property type="match status" value="1"/>
</dbReference>
<evidence type="ECO:0000313" key="2">
    <source>
        <dbReference type="Proteomes" id="UP000631114"/>
    </source>
</evidence>
<sequence>MSILDDTQGANVFPQTAKHLLPLQVHHLPLIHLYQDPLERPNGYNAECNVKAERLQLWPNGRFETQTKICLSISNYHPDHWQPSWSVALIAFMPTNPNGALGSLDYKKEERRCLAIKSHGAAPKFERVNGKD</sequence>
<evidence type="ECO:0000313" key="1">
    <source>
        <dbReference type="EMBL" id="KAF9599191.1"/>
    </source>
</evidence>
<protein>
    <submittedName>
        <fullName evidence="1">Uncharacterized protein</fullName>
    </submittedName>
</protein>
<name>A0A835HGA9_9MAGN</name>
<dbReference type="SUPFAM" id="SSF54495">
    <property type="entry name" value="UBC-like"/>
    <property type="match status" value="1"/>
</dbReference>
<accession>A0A835HGA9</accession>
<dbReference type="Proteomes" id="UP000631114">
    <property type="component" value="Unassembled WGS sequence"/>
</dbReference>
<keyword evidence="2" id="KW-1185">Reference proteome</keyword>
<dbReference type="OrthoDB" id="1158011at2759"/>
<proteinExistence type="predicted"/>
<reference evidence="1 2" key="1">
    <citation type="submission" date="2020-10" db="EMBL/GenBank/DDBJ databases">
        <title>The Coptis chinensis genome and diversification of protoberbering-type alkaloids.</title>
        <authorList>
            <person name="Wang B."/>
            <person name="Shu S."/>
            <person name="Song C."/>
            <person name="Liu Y."/>
        </authorList>
    </citation>
    <scope>NUCLEOTIDE SEQUENCE [LARGE SCALE GENOMIC DNA]</scope>
    <source>
        <strain evidence="1">HL-2020</strain>
        <tissue evidence="1">Leaf</tissue>
    </source>
</reference>
<dbReference type="AlphaFoldDB" id="A0A835HGA9"/>
<dbReference type="InterPro" id="IPR016135">
    <property type="entry name" value="UBQ-conjugating_enzyme/RWD"/>
</dbReference>
<organism evidence="1 2">
    <name type="scientific">Coptis chinensis</name>
    <dbReference type="NCBI Taxonomy" id="261450"/>
    <lineage>
        <taxon>Eukaryota</taxon>
        <taxon>Viridiplantae</taxon>
        <taxon>Streptophyta</taxon>
        <taxon>Embryophyta</taxon>
        <taxon>Tracheophyta</taxon>
        <taxon>Spermatophyta</taxon>
        <taxon>Magnoliopsida</taxon>
        <taxon>Ranunculales</taxon>
        <taxon>Ranunculaceae</taxon>
        <taxon>Coptidoideae</taxon>
        <taxon>Coptis</taxon>
    </lineage>
</organism>